<keyword evidence="2" id="KW-1064">Adaptive immunity</keyword>
<evidence type="ECO:0000256" key="1">
    <source>
        <dbReference type="ARBA" id="ARBA00022729"/>
    </source>
</evidence>
<dbReference type="SMART" id="SM00409">
    <property type="entry name" value="IG"/>
    <property type="match status" value="1"/>
</dbReference>
<dbReference type="Proteomes" id="UP000314980">
    <property type="component" value="Unassembled WGS sequence"/>
</dbReference>
<dbReference type="Ensembl" id="ENSLCAT00010010430.1">
    <property type="protein sequence ID" value="ENSLCAP00010010203.1"/>
    <property type="gene ID" value="ENSLCAG00010004869.1"/>
</dbReference>
<dbReference type="GO" id="GO:0002250">
    <property type="term" value="P:adaptive immune response"/>
    <property type="evidence" value="ECO:0007669"/>
    <property type="project" value="UniProtKB-KW"/>
</dbReference>
<reference evidence="8" key="3">
    <citation type="submission" date="2025-09" db="UniProtKB">
        <authorList>
            <consortium name="Ensembl"/>
        </authorList>
    </citation>
    <scope>IDENTIFICATION</scope>
</reference>
<keyword evidence="1 6" id="KW-0732">Signal</keyword>
<evidence type="ECO:0000256" key="5">
    <source>
        <dbReference type="ARBA" id="ARBA00043266"/>
    </source>
</evidence>
<evidence type="ECO:0000313" key="8">
    <source>
        <dbReference type="Ensembl" id="ENSLCAP00010010203.1"/>
    </source>
</evidence>
<dbReference type="InterPro" id="IPR013106">
    <property type="entry name" value="Ig_V-set"/>
</dbReference>
<evidence type="ECO:0000313" key="9">
    <source>
        <dbReference type="Proteomes" id="UP000314980"/>
    </source>
</evidence>
<feature type="chain" id="PRO_5021411352" description="Ig-like domain-containing protein" evidence="6">
    <location>
        <begin position="21"/>
        <end position="121"/>
    </location>
</feature>
<dbReference type="SUPFAM" id="SSF48726">
    <property type="entry name" value="Immunoglobulin"/>
    <property type="match status" value="1"/>
</dbReference>
<dbReference type="AlphaFoldDB" id="A0A4W6C9C4"/>
<protein>
    <recommendedName>
        <fullName evidence="7">Ig-like domain-containing protein</fullName>
    </recommendedName>
</protein>
<dbReference type="GeneTree" id="ENSGT01030000234824"/>
<organism evidence="8 9">
    <name type="scientific">Lates calcarifer</name>
    <name type="common">Barramundi</name>
    <name type="synonym">Holocentrus calcarifer</name>
    <dbReference type="NCBI Taxonomy" id="8187"/>
    <lineage>
        <taxon>Eukaryota</taxon>
        <taxon>Metazoa</taxon>
        <taxon>Chordata</taxon>
        <taxon>Craniata</taxon>
        <taxon>Vertebrata</taxon>
        <taxon>Euteleostomi</taxon>
        <taxon>Actinopterygii</taxon>
        <taxon>Neopterygii</taxon>
        <taxon>Teleostei</taxon>
        <taxon>Neoteleostei</taxon>
        <taxon>Acanthomorphata</taxon>
        <taxon>Carangaria</taxon>
        <taxon>Carangaria incertae sedis</taxon>
        <taxon>Centropomidae</taxon>
        <taxon>Lates</taxon>
    </lineage>
</organism>
<evidence type="ECO:0000256" key="4">
    <source>
        <dbReference type="ARBA" id="ARBA00023319"/>
    </source>
</evidence>
<keyword evidence="3" id="KW-0675">Receptor</keyword>
<dbReference type="SMART" id="SM00406">
    <property type="entry name" value="IGv"/>
    <property type="match status" value="1"/>
</dbReference>
<dbReference type="InterPro" id="IPR013783">
    <property type="entry name" value="Ig-like_fold"/>
</dbReference>
<feature type="signal peptide" evidence="6">
    <location>
        <begin position="1"/>
        <end position="20"/>
    </location>
</feature>
<dbReference type="PANTHER" id="PTHR19367:SF18">
    <property type="entry name" value="T CELL RECEPTOR ALPHA VARIABLE 16"/>
    <property type="match status" value="1"/>
</dbReference>
<evidence type="ECO:0000256" key="6">
    <source>
        <dbReference type="SAM" id="SignalP"/>
    </source>
</evidence>
<reference evidence="8" key="2">
    <citation type="submission" date="2025-08" db="UniProtKB">
        <authorList>
            <consortium name="Ensembl"/>
        </authorList>
    </citation>
    <scope>IDENTIFICATION</scope>
</reference>
<keyword evidence="9" id="KW-1185">Reference proteome</keyword>
<keyword evidence="5" id="KW-0391">Immunity</keyword>
<dbReference type="Pfam" id="PF07686">
    <property type="entry name" value="V-set"/>
    <property type="match status" value="1"/>
</dbReference>
<dbReference type="InterPro" id="IPR051287">
    <property type="entry name" value="TCR_variable_region"/>
</dbReference>
<reference evidence="9" key="1">
    <citation type="submission" date="2015-09" db="EMBL/GenBank/DDBJ databases">
        <authorList>
            <person name="Sai Rama Sridatta P."/>
        </authorList>
    </citation>
    <scope>NUCLEOTIDE SEQUENCE [LARGE SCALE GENOMIC DNA]</scope>
</reference>
<keyword evidence="4" id="KW-0393">Immunoglobulin domain</keyword>
<dbReference type="Gene3D" id="2.60.40.10">
    <property type="entry name" value="Immunoglobulins"/>
    <property type="match status" value="1"/>
</dbReference>
<dbReference type="PROSITE" id="PS50835">
    <property type="entry name" value="IG_LIKE"/>
    <property type="match status" value="1"/>
</dbReference>
<dbReference type="InterPro" id="IPR003599">
    <property type="entry name" value="Ig_sub"/>
</dbReference>
<feature type="domain" description="Ig-like" evidence="7">
    <location>
        <begin position="25"/>
        <end position="121"/>
    </location>
</feature>
<dbReference type="GO" id="GO:0042101">
    <property type="term" value="C:T cell receptor complex"/>
    <property type="evidence" value="ECO:0007669"/>
    <property type="project" value="UniProtKB-KW"/>
</dbReference>
<proteinExistence type="predicted"/>
<evidence type="ECO:0000256" key="3">
    <source>
        <dbReference type="ARBA" id="ARBA00023170"/>
    </source>
</evidence>
<accession>A0A4W6C9C4</accession>
<dbReference type="PANTHER" id="PTHR19367">
    <property type="entry name" value="T-CELL RECEPTOR ALPHA CHAIN V REGION"/>
    <property type="match status" value="1"/>
</dbReference>
<evidence type="ECO:0000259" key="7">
    <source>
        <dbReference type="PROSITE" id="PS50835"/>
    </source>
</evidence>
<sequence length="121" mass="13526">NKKTCRVLLNISLFFSGSSEVLVKPSKDVMMALEGDTVTLSCSYSQSVQNLYWYQQKSSSSPQLLITDYSETIPRLSLQHDKETKEFHLQISSAAVTDSAVYYCALQPTVTGNTTTLYKNL</sequence>
<dbReference type="InterPro" id="IPR007110">
    <property type="entry name" value="Ig-like_dom"/>
</dbReference>
<name>A0A4W6C9C4_LATCA</name>
<dbReference type="InParanoid" id="A0A4W6C9C4"/>
<dbReference type="InterPro" id="IPR036179">
    <property type="entry name" value="Ig-like_dom_sf"/>
</dbReference>
<keyword evidence="5" id="KW-1279">T cell receptor</keyword>
<evidence type="ECO:0000256" key="2">
    <source>
        <dbReference type="ARBA" id="ARBA00023130"/>
    </source>
</evidence>